<comment type="caution">
    <text evidence="1">The sequence shown here is derived from an EMBL/GenBank/DDBJ whole genome shotgun (WGS) entry which is preliminary data.</text>
</comment>
<organism evidence="1 2">
    <name type="scientific">Phlebia brevispora</name>
    <dbReference type="NCBI Taxonomy" id="194682"/>
    <lineage>
        <taxon>Eukaryota</taxon>
        <taxon>Fungi</taxon>
        <taxon>Dikarya</taxon>
        <taxon>Basidiomycota</taxon>
        <taxon>Agaricomycotina</taxon>
        <taxon>Agaricomycetes</taxon>
        <taxon>Polyporales</taxon>
        <taxon>Meruliaceae</taxon>
        <taxon>Phlebia</taxon>
    </lineage>
</organism>
<evidence type="ECO:0000313" key="2">
    <source>
        <dbReference type="Proteomes" id="UP001148662"/>
    </source>
</evidence>
<proteinExistence type="predicted"/>
<gene>
    <name evidence="1" type="ORF">NM688_g3000</name>
</gene>
<protein>
    <submittedName>
        <fullName evidence="1">Uncharacterized protein</fullName>
    </submittedName>
</protein>
<dbReference type="Proteomes" id="UP001148662">
    <property type="component" value="Unassembled WGS sequence"/>
</dbReference>
<keyword evidence="2" id="KW-1185">Reference proteome</keyword>
<accession>A0ACC1T6S4</accession>
<evidence type="ECO:0000313" key="1">
    <source>
        <dbReference type="EMBL" id="KAJ3554644.1"/>
    </source>
</evidence>
<reference evidence="1" key="1">
    <citation type="submission" date="2022-07" db="EMBL/GenBank/DDBJ databases">
        <title>Genome Sequence of Phlebia brevispora.</title>
        <authorList>
            <person name="Buettner E."/>
        </authorList>
    </citation>
    <scope>NUCLEOTIDE SEQUENCE</scope>
    <source>
        <strain evidence="1">MPL23</strain>
    </source>
</reference>
<sequence length="1325" mass="146825">MSRVPPFPSARRAQTPSTSEYDYGPPSPNTTRPLQINRPPRPTTPSRSAAMSSSPSGPGPARPPRSGLRSRKVSEYTGSDRLSIDSNGGDYRDQRDSIDTSRSDSSQPPPRPPRSNISGTPAATNGHLKPPPSRSPTSPEELSPSSMAVLAMFQSVMQKKRRGMTDDDYLEAEYEKEKEKELAIQQVRQRRLRERMPGRKATETKAGDIDAVLDEIKDEWEMVINPDFNPVDLALQLLSDSSLGKDMESFRQTKNMLSRALKGSVDKNYQAFAAALPHHASLLNHLGGIQGQIGEARTALQEAKEALGSKRGDLVQLWSRSQTVEDMLRILDRIEHLRSVPDALESLISEKRLLQAAVLLVRSIKLINKQDMLDIGALSDLRGYLSSQETSLCEILIDELHSHLYLRSFWCDSRWAVYIPNQQTFPVVEFEKETNTVDPLKIAIPSTPISPSSRSTRLSRFLDDLSLRPNDSPLDVDEQSLAGGVTNGSLQASGSMQLGLLTAPSRTSLTDASSTNGTIIYTPTPNPVTSNRNPEADSFTYIESLLESLAVLGKLGHALDIVAQKVPQEIFTLVETTREEVEERAEYGRRSSLNGSIGAAKGFRIDNIYLSLSGGAGSMVAPGALGVSVSSSLGASPTNIFVSASALRLAALELSTKRGDQEIMRDFFWTLYSKLDAVAQGLRIVYEVSNRIGSRRDFKDSSGAKPGALFPLAEIWMPIQAEVRTLLNDYITDEEQGVVSGRNPISSINEVLREGRYLRDKSKPVFRFADTDLKFAAKILRDHEDELTRVLKATVPGLVQGSAESAVQATLSAVGTDDRLGSGQHHRLLVHPDAFHVTVLFQPTLTFLDRIAEVLPFGHEAGRTSSAVLDEFVLKVYLPQLEDKVSDMFHQAVTSPDAFQADSISTRLSPQPLVKASVQLMALINSLCAMLRTTPFHRESYARLILTVIVQFYQRCSDRFQDLVSLKAMQDEDGTSHLALAAHWAQKSELIPCLAELLAAGLDDAALSKKLQLCSQESHLESNLLGERTVAKDELIMSTKNLASLSSLYHSVTWFASELNALKQGSDIHLSPTTPLKLEPLSATTPFTPHMPSPLQPHEQLKLPLSNAMAMRFQALLKTYEQLSESILYTVRSDIRCRVMHHLDLALRHGHYSIDREASEPDPHIVDLNAELAKCDDFASSTLPEKERRNSFVFDGLSHLMESLLITNAKYLRAINTHGVKKMLRSILALQQNIRTIAQESRHADFERAKRYYSLFALSPRDLLDTVRQKQEFSFDEYKVILDLQCGVDPSQGEKAAGQASDRNYNMYLIELHGLELERSTEDNE</sequence>
<name>A0ACC1T6S4_9APHY</name>
<dbReference type="EMBL" id="JANHOG010000410">
    <property type="protein sequence ID" value="KAJ3554644.1"/>
    <property type="molecule type" value="Genomic_DNA"/>
</dbReference>